<protein>
    <recommendedName>
        <fullName evidence="5">Aspartic peptidase DDI1-type domain-containing protein</fullName>
    </recommendedName>
</protein>
<gene>
    <name evidence="3" type="ORF">HYDPIDRAFT_74950</name>
    <name evidence="2" type="ORF">HYDPIDRAFT_76847</name>
</gene>
<feature type="signal peptide" evidence="1">
    <location>
        <begin position="1"/>
        <end position="16"/>
    </location>
</feature>
<evidence type="ECO:0000313" key="2">
    <source>
        <dbReference type="EMBL" id="KIJ61921.1"/>
    </source>
</evidence>
<dbReference type="Proteomes" id="UP000053820">
    <property type="component" value="Unassembled WGS sequence"/>
</dbReference>
<feature type="non-terminal residue" evidence="3">
    <location>
        <position position="1"/>
    </location>
</feature>
<evidence type="ECO:0008006" key="5">
    <source>
        <dbReference type="Google" id="ProtNLM"/>
    </source>
</evidence>
<dbReference type="OrthoDB" id="2685257at2759"/>
<feature type="non-terminal residue" evidence="3">
    <location>
        <position position="212"/>
    </location>
</feature>
<sequence>LRQCMTLTTIVHGCMAFTMIDMGSTTNFVSPAFAMVTKLPVFPLEQQITLQLGCIGSQSKLSHGTRVRIQLGPVDTEVYMDIANIDHYDCILGIPFLREHGMQMDFTSNIISINDVEIPTTPEGDQQQPARARLTQYGMARIRGIPPLREVNHTIPLIVEERQYTYHMPKCPDSLRSLLATKTSKYTEAGWWEIKGVRQAAPMMCIPKKNRG</sequence>
<dbReference type="SUPFAM" id="SSF50630">
    <property type="entry name" value="Acid proteases"/>
    <property type="match status" value="1"/>
</dbReference>
<keyword evidence="1" id="KW-0732">Signal</keyword>
<proteinExistence type="predicted"/>
<evidence type="ECO:0000313" key="4">
    <source>
        <dbReference type="Proteomes" id="UP000053820"/>
    </source>
</evidence>
<keyword evidence="4" id="KW-1185">Reference proteome</keyword>
<dbReference type="Pfam" id="PF08284">
    <property type="entry name" value="RVP_2"/>
    <property type="match status" value="1"/>
</dbReference>
<dbReference type="HOGENOM" id="CLU_047281_1_0_1"/>
<dbReference type="CDD" id="cd00303">
    <property type="entry name" value="retropepsin_like"/>
    <property type="match status" value="1"/>
</dbReference>
<accession>A0A0C9WCU5</accession>
<feature type="chain" id="PRO_5007394526" description="Aspartic peptidase DDI1-type domain-containing protein" evidence="1">
    <location>
        <begin position="17"/>
        <end position="212"/>
    </location>
</feature>
<evidence type="ECO:0000313" key="3">
    <source>
        <dbReference type="EMBL" id="KIJ61922.1"/>
    </source>
</evidence>
<organism evidence="3 4">
    <name type="scientific">Hydnomerulius pinastri MD-312</name>
    <dbReference type="NCBI Taxonomy" id="994086"/>
    <lineage>
        <taxon>Eukaryota</taxon>
        <taxon>Fungi</taxon>
        <taxon>Dikarya</taxon>
        <taxon>Basidiomycota</taxon>
        <taxon>Agaricomycotina</taxon>
        <taxon>Agaricomycetes</taxon>
        <taxon>Agaricomycetidae</taxon>
        <taxon>Boletales</taxon>
        <taxon>Boletales incertae sedis</taxon>
        <taxon>Leucogyrophana</taxon>
    </lineage>
</organism>
<evidence type="ECO:0000256" key="1">
    <source>
        <dbReference type="SAM" id="SignalP"/>
    </source>
</evidence>
<name>A0A0C9WCU5_9AGAM</name>
<dbReference type="AlphaFoldDB" id="A0A0C9WCU5"/>
<dbReference type="EMBL" id="KN839859">
    <property type="protein sequence ID" value="KIJ61922.1"/>
    <property type="molecule type" value="Genomic_DNA"/>
</dbReference>
<dbReference type="EMBL" id="KN839859">
    <property type="protein sequence ID" value="KIJ61921.1"/>
    <property type="molecule type" value="Genomic_DNA"/>
</dbReference>
<dbReference type="Gene3D" id="2.40.70.10">
    <property type="entry name" value="Acid Proteases"/>
    <property type="match status" value="1"/>
</dbReference>
<reference evidence="3 4" key="1">
    <citation type="submission" date="2014-04" db="EMBL/GenBank/DDBJ databases">
        <title>Evolutionary Origins and Diversification of the Mycorrhizal Mutualists.</title>
        <authorList>
            <consortium name="DOE Joint Genome Institute"/>
            <consortium name="Mycorrhizal Genomics Consortium"/>
            <person name="Kohler A."/>
            <person name="Kuo A."/>
            <person name="Nagy L.G."/>
            <person name="Floudas D."/>
            <person name="Copeland A."/>
            <person name="Barry K.W."/>
            <person name="Cichocki N."/>
            <person name="Veneault-Fourrey C."/>
            <person name="LaButti K."/>
            <person name="Lindquist E.A."/>
            <person name="Lipzen A."/>
            <person name="Lundell T."/>
            <person name="Morin E."/>
            <person name="Murat C."/>
            <person name="Riley R."/>
            <person name="Ohm R."/>
            <person name="Sun H."/>
            <person name="Tunlid A."/>
            <person name="Henrissat B."/>
            <person name="Grigoriev I.V."/>
            <person name="Hibbett D.S."/>
            <person name="Martin F."/>
        </authorList>
    </citation>
    <scope>NUCLEOTIDE SEQUENCE [LARGE SCALE GENOMIC DNA]</scope>
    <source>
        <strain evidence="3 4">MD-312</strain>
    </source>
</reference>
<dbReference type="InterPro" id="IPR021109">
    <property type="entry name" value="Peptidase_aspartic_dom_sf"/>
</dbReference>